<keyword evidence="1" id="KW-0732">Signal</keyword>
<dbReference type="Proteomes" id="UP000324639">
    <property type="component" value="Chromosome Bgt_-08"/>
</dbReference>
<proteinExistence type="predicted"/>
<gene>
    <name evidence="2" type="ORF">BGT96224V316_LOCUS6190</name>
</gene>
<accession>A0A9X9MKR2</accession>
<dbReference type="EMBL" id="LR026991">
    <property type="protein sequence ID" value="VDB91243.1"/>
    <property type="molecule type" value="Genomic_DNA"/>
</dbReference>
<organism evidence="2 3">
    <name type="scientific">Blumeria graminis f. sp. tritici</name>
    <dbReference type="NCBI Taxonomy" id="62690"/>
    <lineage>
        <taxon>Eukaryota</taxon>
        <taxon>Fungi</taxon>
        <taxon>Dikarya</taxon>
        <taxon>Ascomycota</taxon>
        <taxon>Pezizomycotina</taxon>
        <taxon>Leotiomycetes</taxon>
        <taxon>Erysiphales</taxon>
        <taxon>Erysiphaceae</taxon>
        <taxon>Blumeria</taxon>
    </lineage>
</organism>
<dbReference type="AlphaFoldDB" id="A0A9X9MKR2"/>
<evidence type="ECO:0000256" key="1">
    <source>
        <dbReference type="SAM" id="SignalP"/>
    </source>
</evidence>
<reference evidence="2 3" key="1">
    <citation type="submission" date="2018-08" db="EMBL/GenBank/DDBJ databases">
        <authorList>
            <person name="Muller C M."/>
        </authorList>
    </citation>
    <scope>NUCLEOTIDE SEQUENCE [LARGE SCALE GENOMIC DNA]</scope>
</reference>
<sequence>MRFSSITIILQSASIFFTTVAGVTTNQIDEPRKSFVCNGVPIKFNKFGHQRSLVEDAASKFQPGSLYQIYTYELTQAHQNEHTYRTPFVYADNDTTNLSFYLLADLTSYENHRAYFITFDYYLVMDGRYRAHAILLKKTQENRPGYYEQMSDPSYELCKVGSFR</sequence>
<feature type="signal peptide" evidence="1">
    <location>
        <begin position="1"/>
        <end position="22"/>
    </location>
</feature>
<name>A0A9X9MKR2_BLUGR</name>
<evidence type="ECO:0000313" key="3">
    <source>
        <dbReference type="Proteomes" id="UP000324639"/>
    </source>
</evidence>
<evidence type="ECO:0000313" key="2">
    <source>
        <dbReference type="EMBL" id="VDB91243.1"/>
    </source>
</evidence>
<feature type="chain" id="PRO_5040903042" evidence="1">
    <location>
        <begin position="23"/>
        <end position="164"/>
    </location>
</feature>
<protein>
    <submittedName>
        <fullName evidence="2">Bgt-51523</fullName>
    </submittedName>
</protein>
<keyword evidence="3" id="KW-1185">Reference proteome</keyword>